<dbReference type="CDD" id="cd00067">
    <property type="entry name" value="GAL4"/>
    <property type="match status" value="1"/>
</dbReference>
<name>A0A086TB63_HAPC1</name>
<evidence type="ECO:0000256" key="1">
    <source>
        <dbReference type="ARBA" id="ARBA00004123"/>
    </source>
</evidence>
<dbReference type="EMBL" id="JPKY01000017">
    <property type="protein sequence ID" value="KFH46595.1"/>
    <property type="molecule type" value="Genomic_DNA"/>
</dbReference>
<dbReference type="GO" id="GO:0000981">
    <property type="term" value="F:DNA-binding transcription factor activity, RNA polymerase II-specific"/>
    <property type="evidence" value="ECO:0007669"/>
    <property type="project" value="InterPro"/>
</dbReference>
<dbReference type="InterPro" id="IPR001138">
    <property type="entry name" value="Zn2Cys6_DnaBD"/>
</dbReference>
<dbReference type="Pfam" id="PF11951">
    <property type="entry name" value="Fungal_trans_2"/>
    <property type="match status" value="1"/>
</dbReference>
<comment type="caution">
    <text evidence="5">The sequence shown here is derived from an EMBL/GenBank/DDBJ whole genome shotgun (WGS) entry which is preliminary data.</text>
</comment>
<dbReference type="GO" id="GO:0008270">
    <property type="term" value="F:zinc ion binding"/>
    <property type="evidence" value="ECO:0007669"/>
    <property type="project" value="InterPro"/>
</dbReference>
<dbReference type="AlphaFoldDB" id="A0A086TB63"/>
<dbReference type="HOGENOM" id="CLU_008719_4_1_1"/>
<dbReference type="SUPFAM" id="SSF57701">
    <property type="entry name" value="Zn2/Cys6 DNA-binding domain"/>
    <property type="match status" value="1"/>
</dbReference>
<dbReference type="Pfam" id="PF00172">
    <property type="entry name" value="Zn_clus"/>
    <property type="match status" value="1"/>
</dbReference>
<organism evidence="5 6">
    <name type="scientific">Hapsidospora chrysogenum (strain ATCC 11550 / CBS 779.69 / DSM 880 / IAM 14645 / JCM 23072 / IMI 49137)</name>
    <name type="common">Acremonium chrysogenum</name>
    <dbReference type="NCBI Taxonomy" id="857340"/>
    <lineage>
        <taxon>Eukaryota</taxon>
        <taxon>Fungi</taxon>
        <taxon>Dikarya</taxon>
        <taxon>Ascomycota</taxon>
        <taxon>Pezizomycotina</taxon>
        <taxon>Sordariomycetes</taxon>
        <taxon>Hypocreomycetidae</taxon>
        <taxon>Hypocreales</taxon>
        <taxon>Bionectriaceae</taxon>
        <taxon>Hapsidospora</taxon>
    </lineage>
</organism>
<evidence type="ECO:0000313" key="5">
    <source>
        <dbReference type="EMBL" id="KFH46595.1"/>
    </source>
</evidence>
<keyword evidence="6" id="KW-1185">Reference proteome</keyword>
<dbReference type="PROSITE" id="PS00463">
    <property type="entry name" value="ZN2_CY6_FUNGAL_1"/>
    <property type="match status" value="1"/>
</dbReference>
<dbReference type="Proteomes" id="UP000029964">
    <property type="component" value="Unassembled WGS sequence"/>
</dbReference>
<dbReference type="OrthoDB" id="5319341at2759"/>
<feature type="domain" description="Zn(2)-C6 fungal-type" evidence="4">
    <location>
        <begin position="45"/>
        <end position="75"/>
    </location>
</feature>
<evidence type="ECO:0000256" key="2">
    <source>
        <dbReference type="ARBA" id="ARBA00023242"/>
    </source>
</evidence>
<dbReference type="SMART" id="SM00066">
    <property type="entry name" value="GAL4"/>
    <property type="match status" value="1"/>
</dbReference>
<evidence type="ECO:0000313" key="6">
    <source>
        <dbReference type="Proteomes" id="UP000029964"/>
    </source>
</evidence>
<gene>
    <name evidence="5" type="ORF">ACRE_025130</name>
</gene>
<comment type="subcellular location">
    <subcellularLocation>
        <location evidence="1">Nucleus</location>
    </subcellularLocation>
</comment>
<dbReference type="Gene3D" id="4.10.240.10">
    <property type="entry name" value="Zn(2)-C6 fungal-type DNA-binding domain"/>
    <property type="match status" value="1"/>
</dbReference>
<reference evidence="6" key="1">
    <citation type="journal article" date="2014" name="Genome Announc.">
        <title>Genome sequence and annotation of Acremonium chrysogenum, producer of the beta-lactam antibiotic cephalosporin C.</title>
        <authorList>
            <person name="Terfehr D."/>
            <person name="Dahlmann T.A."/>
            <person name="Specht T."/>
            <person name="Zadra I."/>
            <person name="Kuernsteiner H."/>
            <person name="Kueck U."/>
        </authorList>
    </citation>
    <scope>NUCLEOTIDE SEQUENCE [LARGE SCALE GENOMIC DNA]</scope>
    <source>
        <strain evidence="6">ATCC 11550 / CBS 779.69 / DSM 880 / IAM 14645 / JCM 23072 / IMI 49137</strain>
    </source>
</reference>
<dbReference type="PROSITE" id="PS50048">
    <property type="entry name" value="ZN2_CY6_FUNGAL_2"/>
    <property type="match status" value="1"/>
</dbReference>
<feature type="region of interest" description="Disordered" evidence="3">
    <location>
        <begin position="210"/>
        <end position="275"/>
    </location>
</feature>
<accession>A0A086TB63</accession>
<evidence type="ECO:0000259" key="4">
    <source>
        <dbReference type="PROSITE" id="PS50048"/>
    </source>
</evidence>
<protein>
    <submittedName>
        <fullName evidence="5">Quinic acid utilization activator-like protein</fullName>
    </submittedName>
</protein>
<dbReference type="GO" id="GO:0000976">
    <property type="term" value="F:transcription cis-regulatory region binding"/>
    <property type="evidence" value="ECO:0007669"/>
    <property type="project" value="TreeGrafter"/>
</dbReference>
<dbReference type="InterPro" id="IPR021858">
    <property type="entry name" value="Fun_TF"/>
</dbReference>
<keyword evidence="2" id="KW-0539">Nucleus</keyword>
<dbReference type="PANTHER" id="PTHR37534:SF3">
    <property type="entry name" value="ZN(II)2CYS6 TRANSCRIPTION FACTOR (EUROFUNG)"/>
    <property type="match status" value="1"/>
</dbReference>
<feature type="compositionally biased region" description="Low complexity" evidence="3">
    <location>
        <begin position="10"/>
        <end position="19"/>
    </location>
</feature>
<proteinExistence type="predicted"/>
<sequence>MPDHEHRDQSAPPTSPAAAHTGRKRPRQQQPPSDPRYPRKRSLKACHVCRARKTKCDNKQPTCGFCASLGIPCSYDAAEKDHSTEPCVRFDHASLEILRQLSHVISSQDQLLEIVRSVATSPSQCVTSDLLVSSSGPAHARGIGDDVPNWDHTRGVQQQQLPYVNQEGIWLGTGQIDSPTSTTSPSAGAASASVAAVRWFGLLANDASRDAALQQEDHDDAPPPLLDAGGFLDPSDGQKEDDMTPLQRATRMIDNQPPATRGEGMGPSESSGEEERLWAASGNIALLDREQVLFENFLHRICPWLDLFDPACTFSTRVPHLAVRNAGLLNAILALSCYHQQSLPDGERSPGFSSSAHDVSAEKNSSAALQYYYQTLHYVQRAMRYPSYQASRELMATTLVVSTYEMLRGSRRDWQRHLRGVFWILRSRGIEVEQPGLESTTWWAWLRQDIWAAFRERRRIYSTWTPRKTCAELSAHELATRSLWLLAQVVNFCALDGEEEEGGPEGRDGGGGGVGAPFSPGRLGWAKALWRMLDEWAAHLTAEFSPLPATRGMVASDAFQPRLIHPPCFGLAMQVHHTSRILLRAHEPSSGRIDSFLRRQNIMQEDVEKVCGIGMTLTEDASSMLSSQCLFIAGMFMQDLRQRKCVLEMLDSCRKRCGWPTPSLVVELEKVWEDPDSFWGTL</sequence>
<feature type="region of interest" description="Disordered" evidence="3">
    <location>
        <begin position="1"/>
        <end position="41"/>
    </location>
</feature>
<evidence type="ECO:0000256" key="3">
    <source>
        <dbReference type="SAM" id="MobiDB-lite"/>
    </source>
</evidence>
<dbReference type="GO" id="GO:0005634">
    <property type="term" value="C:nucleus"/>
    <property type="evidence" value="ECO:0007669"/>
    <property type="project" value="UniProtKB-SubCell"/>
</dbReference>
<dbReference type="STRING" id="857340.A0A086TB63"/>
<dbReference type="GO" id="GO:0045944">
    <property type="term" value="P:positive regulation of transcription by RNA polymerase II"/>
    <property type="evidence" value="ECO:0007669"/>
    <property type="project" value="TreeGrafter"/>
</dbReference>
<dbReference type="InterPro" id="IPR036864">
    <property type="entry name" value="Zn2-C6_fun-type_DNA-bd_sf"/>
</dbReference>
<dbReference type="PANTHER" id="PTHR37534">
    <property type="entry name" value="TRANSCRIPTIONAL ACTIVATOR PROTEIN UGA3"/>
    <property type="match status" value="1"/>
</dbReference>